<accession>A0A3E2TJ02</accession>
<name>A0A3E2TJ02_9FIRM</name>
<evidence type="ECO:0000256" key="3">
    <source>
        <dbReference type="SAM" id="SignalP"/>
    </source>
</evidence>
<reference evidence="5 6" key="1">
    <citation type="submission" date="2018-08" db="EMBL/GenBank/DDBJ databases">
        <title>A genome reference for cultivated species of the human gut microbiota.</title>
        <authorList>
            <person name="Zou Y."/>
            <person name="Xue W."/>
            <person name="Luo G."/>
        </authorList>
    </citation>
    <scope>NUCLEOTIDE SEQUENCE [LARGE SCALE GENOMIC DNA]</scope>
    <source>
        <strain evidence="5 6">AF45-17</strain>
    </source>
</reference>
<feature type="chain" id="PRO_5017794318" description="Ig-like domain-containing protein" evidence="3">
    <location>
        <begin position="21"/>
        <end position="728"/>
    </location>
</feature>
<keyword evidence="2" id="KW-1133">Transmembrane helix</keyword>
<gene>
    <name evidence="5" type="ORF">DW070_12950</name>
</gene>
<proteinExistence type="predicted"/>
<evidence type="ECO:0000313" key="5">
    <source>
        <dbReference type="EMBL" id="RGB76779.1"/>
    </source>
</evidence>
<dbReference type="Pfam" id="PF13750">
    <property type="entry name" value="Big_3_3"/>
    <property type="match status" value="1"/>
</dbReference>
<evidence type="ECO:0000259" key="4">
    <source>
        <dbReference type="Pfam" id="PF13750"/>
    </source>
</evidence>
<feature type="signal peptide" evidence="3">
    <location>
        <begin position="1"/>
        <end position="20"/>
    </location>
</feature>
<dbReference type="InterPro" id="IPR013783">
    <property type="entry name" value="Ig-like_fold"/>
</dbReference>
<protein>
    <recommendedName>
        <fullName evidence="4">Ig-like domain-containing protein</fullName>
    </recommendedName>
</protein>
<feature type="compositionally biased region" description="Polar residues" evidence="1">
    <location>
        <begin position="668"/>
        <end position="677"/>
    </location>
</feature>
<dbReference type="AlphaFoldDB" id="A0A3E2TJ02"/>
<organism evidence="5 6">
    <name type="scientific">Coprococcus catus</name>
    <dbReference type="NCBI Taxonomy" id="116085"/>
    <lineage>
        <taxon>Bacteria</taxon>
        <taxon>Bacillati</taxon>
        <taxon>Bacillota</taxon>
        <taxon>Clostridia</taxon>
        <taxon>Lachnospirales</taxon>
        <taxon>Lachnospiraceae</taxon>
        <taxon>Coprococcus</taxon>
    </lineage>
</organism>
<dbReference type="InterPro" id="IPR022038">
    <property type="entry name" value="Ig-like_bact"/>
</dbReference>
<dbReference type="RefSeq" id="WP_015512736.1">
    <property type="nucleotide sequence ID" value="NZ_JAQDKA010000023.1"/>
</dbReference>
<feature type="domain" description="Ig-like" evidence="4">
    <location>
        <begin position="208"/>
        <end position="301"/>
    </location>
</feature>
<keyword evidence="2" id="KW-0812">Transmembrane</keyword>
<dbReference type="Gene3D" id="2.60.40.10">
    <property type="entry name" value="Immunoglobulins"/>
    <property type="match status" value="1"/>
</dbReference>
<evidence type="ECO:0000313" key="6">
    <source>
        <dbReference type="Proteomes" id="UP000260773"/>
    </source>
</evidence>
<feature type="transmembrane region" description="Helical" evidence="2">
    <location>
        <begin position="689"/>
        <end position="710"/>
    </location>
</feature>
<evidence type="ECO:0000256" key="2">
    <source>
        <dbReference type="SAM" id="Phobius"/>
    </source>
</evidence>
<sequence>MRRRMIVLLVVMLVSGALMGMSGTDDTGLKLSVKKVSKADEGREIYTGQESVSLVLAWNEHAEGTAASDVQWIMCRGRDHLGYQKEEKRQTEGRGTMTYVPDLSVFADGEVTFSFWAVDQAGNTGEEAQIVLMKDSTCPVITGRLDTKGRRVGDFYSDSCQVSIFVQDENFDFSYRPSVQTENEDGYSFSGWRRNGDKAEGVMTFDGEGTYQLTFSCRDLAGNEAETLVVPEFTIDRTAPEVSVKFNESDSHHETYYNQVRKALITVNEQWFRPEDGRITVVSGGEEKNVTEIDWVKTDQGYQSEILFERDGMNALTIEWSDPAGNQAKRYQSGAFVLDTVKPELSIKGVEAYSSNNGKVEPVIDIYDVNLDEGEVTVALDELTGKKVEMPEVERQETDTHHLQLAMGDFGSGMDGIYRLSVHAADLAGNDDEAELFFTVNRNGSYYAFDQKTEAMVQKVFISSPEKVVIYENNMDWLTDSSVILSCNGSLRELKPEKDYTIEAVGNETSRKQYTYTIDEKCFSREGTYSLYLDSKDRASNYSSAEQQAQTIGFIVDRTAPRISIINLEEQQYYHGTSHNFQVTVDDNTQLSCVKYYLDGRLEEQFSKDEIEEAERLLELQTGASDEYQTIRIVAEDKAGNTADSGEWHVLVNTSDRTRKFKKHTEQSRTQWRQNSAEPEKQQANDRQAAGLIAGIACVILVGGCVWYRHEQKKKVSIRRLPDTDDRK</sequence>
<dbReference type="Proteomes" id="UP000260773">
    <property type="component" value="Unassembled WGS sequence"/>
</dbReference>
<evidence type="ECO:0000256" key="1">
    <source>
        <dbReference type="SAM" id="MobiDB-lite"/>
    </source>
</evidence>
<feature type="region of interest" description="Disordered" evidence="1">
    <location>
        <begin position="659"/>
        <end position="684"/>
    </location>
</feature>
<comment type="caution">
    <text evidence="5">The sequence shown here is derived from an EMBL/GenBank/DDBJ whole genome shotgun (WGS) entry which is preliminary data.</text>
</comment>
<keyword evidence="3" id="KW-0732">Signal</keyword>
<dbReference type="EMBL" id="QVEP01000038">
    <property type="protein sequence ID" value="RGB76779.1"/>
    <property type="molecule type" value="Genomic_DNA"/>
</dbReference>
<keyword evidence="2" id="KW-0472">Membrane</keyword>